<reference evidence="1 2" key="1">
    <citation type="journal article" date="2021" name="Plant Biotechnol. J.">
        <title>Multi-omics assisted identification of the key and species-specific regulatory components of drought-tolerant mechanisms in Gossypium stocksii.</title>
        <authorList>
            <person name="Yu D."/>
            <person name="Ke L."/>
            <person name="Zhang D."/>
            <person name="Wu Y."/>
            <person name="Sun Y."/>
            <person name="Mei J."/>
            <person name="Sun J."/>
            <person name="Sun Y."/>
        </authorList>
    </citation>
    <scope>NUCLEOTIDE SEQUENCE [LARGE SCALE GENOMIC DNA]</scope>
    <source>
        <strain evidence="2">cv. E1</strain>
        <tissue evidence="1">Leaf</tissue>
    </source>
</reference>
<dbReference type="Proteomes" id="UP000828251">
    <property type="component" value="Unassembled WGS sequence"/>
</dbReference>
<keyword evidence="2" id="KW-1185">Reference proteome</keyword>
<evidence type="ECO:0000313" key="1">
    <source>
        <dbReference type="EMBL" id="KAH1107469.1"/>
    </source>
</evidence>
<proteinExistence type="predicted"/>
<dbReference type="EMBL" id="JAIQCV010000004">
    <property type="protein sequence ID" value="KAH1107469.1"/>
    <property type="molecule type" value="Genomic_DNA"/>
</dbReference>
<comment type="caution">
    <text evidence="1">The sequence shown here is derived from an EMBL/GenBank/DDBJ whole genome shotgun (WGS) entry which is preliminary data.</text>
</comment>
<evidence type="ECO:0000313" key="2">
    <source>
        <dbReference type="Proteomes" id="UP000828251"/>
    </source>
</evidence>
<protein>
    <submittedName>
        <fullName evidence="1">Uncharacterized protein</fullName>
    </submittedName>
</protein>
<name>A0A9D3W1R8_9ROSI</name>
<gene>
    <name evidence="1" type="ORF">J1N35_011237</name>
</gene>
<sequence length="87" mass="10081">MRTQHWPCTWSEATVLSVKKIWDKLATTYEGTRQVKESKIGLLTLSCEFFMMKSGESIKEMSDRFTNIINNLKALGKTYFNKEIVTP</sequence>
<dbReference type="PANTHER" id="PTHR34676:SF8">
    <property type="entry name" value="TRANSMEMBRANE PROTEIN"/>
    <property type="match status" value="1"/>
</dbReference>
<accession>A0A9D3W1R8</accession>
<dbReference type="Pfam" id="PF14223">
    <property type="entry name" value="Retrotran_gag_2"/>
    <property type="match status" value="1"/>
</dbReference>
<organism evidence="1 2">
    <name type="scientific">Gossypium stocksii</name>
    <dbReference type="NCBI Taxonomy" id="47602"/>
    <lineage>
        <taxon>Eukaryota</taxon>
        <taxon>Viridiplantae</taxon>
        <taxon>Streptophyta</taxon>
        <taxon>Embryophyta</taxon>
        <taxon>Tracheophyta</taxon>
        <taxon>Spermatophyta</taxon>
        <taxon>Magnoliopsida</taxon>
        <taxon>eudicotyledons</taxon>
        <taxon>Gunneridae</taxon>
        <taxon>Pentapetalae</taxon>
        <taxon>rosids</taxon>
        <taxon>malvids</taxon>
        <taxon>Malvales</taxon>
        <taxon>Malvaceae</taxon>
        <taxon>Malvoideae</taxon>
        <taxon>Gossypium</taxon>
    </lineage>
</organism>
<dbReference type="OrthoDB" id="1698982at2759"/>
<dbReference type="PANTHER" id="PTHR34676">
    <property type="entry name" value="DUF4219 DOMAIN-CONTAINING PROTEIN-RELATED"/>
    <property type="match status" value="1"/>
</dbReference>
<dbReference type="AlphaFoldDB" id="A0A9D3W1R8"/>